<dbReference type="GO" id="GO:0005524">
    <property type="term" value="F:ATP binding"/>
    <property type="evidence" value="ECO:0007669"/>
    <property type="project" value="UniProtKB-KW"/>
</dbReference>
<dbReference type="Gene3D" id="6.10.340.10">
    <property type="match status" value="1"/>
</dbReference>
<dbReference type="Pfam" id="PF13188">
    <property type="entry name" value="PAS_8"/>
    <property type="match status" value="1"/>
</dbReference>
<feature type="domain" description="HAMP" evidence="24">
    <location>
        <begin position="328"/>
        <end position="380"/>
    </location>
</feature>
<evidence type="ECO:0000256" key="6">
    <source>
        <dbReference type="ARBA" id="ARBA00022553"/>
    </source>
</evidence>
<dbReference type="InterPro" id="IPR011006">
    <property type="entry name" value="CheY-like_superfamily"/>
</dbReference>
<feature type="modified residue" description="Phosphohistidine" evidence="17">
    <location>
        <position position="1091"/>
    </location>
</feature>
<feature type="domain" description="PAS" evidence="22">
    <location>
        <begin position="502"/>
        <end position="572"/>
    </location>
</feature>
<sequence>MTFVAVALVPALLIGLYGLEAERERMKAETLSQLSTTMDHRASQLMSFIRQKKSHLATLAQDPEIQSLFMELREASESSTDSTLYRNLVDSKIEEITIHLRSIDYYDLFFIKGNGDIFVTLKQESDFRDNLLTGTLTDSALSEVFRVAHSTISTVSSNIEYYPPSDRWAMFLAAPMIAEDRVLGVLALQINIDKAVSTLLLDASYGQAEISTIVYKDSGDQLIGINASNISQPPLSSGSESEIKERLIGHLSEQDLLTVQNGNYSTFNFDEENYLVFYREIPLLGAGLAVGFDQSTAYQAIGQKLVVGLYFLAGIVALATLFSLYFAHKLTRPIRTLTKASTEFAAGNLEHQIEVQGRDELAQLGDAFNKMANDLRADRIQLETEREQLQKILDSSPIGLGISANGEVRFANPKLQEMLGARVGMDIDDLYVQPQNPTSLRKELVTKHTLLDHEAQFFAKDGTVRDVLANYVTMTFGGEESTLAWVVDITDQKRIERDVQAKEERLRSIINSAIDGIVVINERGIVQEFSPAAESIFGYKASEIIGQNISLLTPSPHREKHDAYIRKFLETRQSAIVGAGREVVAVHKDGRQFPLYLAVSETPIRDQLFFTAIVRDITREKQVEEELQSAKQRAEAASQAKSAFIANMSHEIRTPMNAIMGFAELLMNTTSLSSEARNQSEIIWSASNSLLSIIDDILDFSKLEAGQMSIEKTTFHLPSLLHDTISIMSRRAAEKGLDIRLDIAPNAEENVLGDPTRIRQIVLNLLSNAVKFTDSGGVTVYLYAKAHLTCITVKDTGIGMNEDQIQHVFDPFSQADESITRRFGGTGLGLSICKQLAERMSGRIFAESELGHGTSFTLELPLESAPTGTVNEYQAAFMQPLEPISQRRFNILLAEDIETNAQLVTTRLSSEGHRISWVRDGKEALEAYKSGKFHLILMDMMMPVMDGLEATRKIRATEGKNEHVPIIALTASVTEEDCANCLAAGMDVVERKPINAFKLLKRMDSLVPEGQGTMLEPGQPSAECSNIDFGPLEGVADISSALAIWGNDKEYANGLCLFSRQLSKYESELQRLASLKAFSESDQKALKEIAHLLKGSAANLGLSPLNRASAILETTADAAPTTIPTGAIRAVREVLFEIKSALCKWPPCITPDEYPAVLNIDRKLATLRVRELITSLNYLNPDRSESILQDLSECWPLQDVLPIRKALAQFDFVLAKRLASKLLVSIGETEDSRDEEDSDS</sequence>
<dbReference type="Pfam" id="PF00989">
    <property type="entry name" value="PAS"/>
    <property type="match status" value="1"/>
</dbReference>
<evidence type="ECO:0000256" key="19">
    <source>
        <dbReference type="SAM" id="Phobius"/>
    </source>
</evidence>
<dbReference type="FunFam" id="3.30.450.20:FF:000060">
    <property type="entry name" value="Sensor protein FixL"/>
    <property type="match status" value="1"/>
</dbReference>
<dbReference type="SUPFAM" id="SSF47226">
    <property type="entry name" value="Histidine-containing phosphotransfer domain, HPT domain"/>
    <property type="match status" value="1"/>
</dbReference>
<dbReference type="SMART" id="SM00086">
    <property type="entry name" value="PAC"/>
    <property type="match status" value="3"/>
</dbReference>
<proteinExistence type="predicted"/>
<dbReference type="STRING" id="1318628.MARLIPOL_07164"/>
<evidence type="ECO:0000256" key="9">
    <source>
        <dbReference type="ARBA" id="ARBA00022741"/>
    </source>
</evidence>
<dbReference type="eggNOG" id="COG0642">
    <property type="taxonomic scope" value="Bacteria"/>
</dbReference>
<dbReference type="FunFam" id="1.10.287.130:FF:000002">
    <property type="entry name" value="Two-component osmosensing histidine kinase"/>
    <property type="match status" value="1"/>
</dbReference>
<dbReference type="GO" id="GO:0000155">
    <property type="term" value="F:phosphorelay sensor kinase activity"/>
    <property type="evidence" value="ECO:0007669"/>
    <property type="project" value="InterPro"/>
</dbReference>
<dbReference type="InterPro" id="IPR036097">
    <property type="entry name" value="HisK_dim/P_sf"/>
</dbReference>
<dbReference type="PRINTS" id="PR00344">
    <property type="entry name" value="BCTRLSENSOR"/>
</dbReference>
<evidence type="ECO:0000256" key="12">
    <source>
        <dbReference type="ARBA" id="ARBA00022989"/>
    </source>
</evidence>
<dbReference type="Gene3D" id="1.10.287.130">
    <property type="match status" value="1"/>
</dbReference>
<feature type="domain" description="HPt" evidence="25">
    <location>
        <begin position="1047"/>
        <end position="1145"/>
    </location>
</feature>
<keyword evidence="10" id="KW-0418">Kinase</keyword>
<dbReference type="PROSITE" id="PS50109">
    <property type="entry name" value="HIS_KIN"/>
    <property type="match status" value="1"/>
</dbReference>
<evidence type="ECO:0000256" key="7">
    <source>
        <dbReference type="ARBA" id="ARBA00022679"/>
    </source>
</evidence>
<dbReference type="SMART" id="SM00304">
    <property type="entry name" value="HAMP"/>
    <property type="match status" value="1"/>
</dbReference>
<dbReference type="InterPro" id="IPR003594">
    <property type="entry name" value="HATPase_dom"/>
</dbReference>
<organism evidence="26 27">
    <name type="scientific">Marinobacter lipolyticus SM19</name>
    <dbReference type="NCBI Taxonomy" id="1318628"/>
    <lineage>
        <taxon>Bacteria</taxon>
        <taxon>Pseudomonadati</taxon>
        <taxon>Pseudomonadota</taxon>
        <taxon>Gammaproteobacteria</taxon>
        <taxon>Pseudomonadales</taxon>
        <taxon>Marinobacteraceae</taxon>
        <taxon>Marinobacter</taxon>
    </lineage>
</organism>
<dbReference type="PANTHER" id="PTHR43047">
    <property type="entry name" value="TWO-COMPONENT HISTIDINE PROTEIN KINASE"/>
    <property type="match status" value="1"/>
</dbReference>
<dbReference type="SUPFAM" id="SSF47384">
    <property type="entry name" value="Homodimeric domain of signal transducing histidine kinase"/>
    <property type="match status" value="1"/>
</dbReference>
<evidence type="ECO:0000256" key="16">
    <source>
        <dbReference type="ARBA" id="ARBA00070616"/>
    </source>
</evidence>
<dbReference type="SMART" id="SM00387">
    <property type="entry name" value="HATPase_c"/>
    <property type="match status" value="1"/>
</dbReference>
<evidence type="ECO:0000259" key="24">
    <source>
        <dbReference type="PROSITE" id="PS50885"/>
    </source>
</evidence>
<dbReference type="PROSITE" id="PS50113">
    <property type="entry name" value="PAC"/>
    <property type="match status" value="1"/>
</dbReference>
<keyword evidence="5" id="KW-0997">Cell inner membrane</keyword>
<protein>
    <recommendedName>
        <fullName evidence="16">Sensor protein FixL</fullName>
        <ecNumber evidence="3">2.7.13.3</ecNumber>
    </recommendedName>
</protein>
<dbReference type="EC" id="2.7.13.3" evidence="3"/>
<dbReference type="InterPro" id="IPR000700">
    <property type="entry name" value="PAS-assoc_C"/>
</dbReference>
<dbReference type="eggNOG" id="COG5002">
    <property type="taxonomic scope" value="Bacteria"/>
</dbReference>
<gene>
    <name evidence="26" type="ORF">MARLIPOL_07164</name>
</gene>
<dbReference type="Proteomes" id="UP000016540">
    <property type="component" value="Unassembled WGS sequence"/>
</dbReference>
<keyword evidence="4" id="KW-1003">Cell membrane</keyword>
<dbReference type="PATRIC" id="fig|1318628.3.peg.1435"/>
<reference evidence="26 27" key="1">
    <citation type="journal article" date="2013" name="Genome Announc.">
        <title>Draft Genome Sequence of the Moderately Halophilic Bacterium Marinobacter lipolyticus Strain SM19.</title>
        <authorList>
            <person name="Papke R.T."/>
            <person name="de la Haba R.R."/>
            <person name="Infante-Dominguez C."/>
            <person name="Perez D."/>
            <person name="Sanchez-Porro C."/>
            <person name="Lapierre P."/>
            <person name="Ventosa A."/>
        </authorList>
    </citation>
    <scope>NUCLEOTIDE SEQUENCE [LARGE SCALE GENOMIC DNA]</scope>
    <source>
        <strain evidence="26 27">SM19</strain>
    </source>
</reference>
<dbReference type="FunFam" id="3.30.565.10:FF:000078">
    <property type="entry name" value="Two-component sensor histidine kinase"/>
    <property type="match status" value="1"/>
</dbReference>
<feature type="domain" description="Histidine kinase" evidence="20">
    <location>
        <begin position="647"/>
        <end position="864"/>
    </location>
</feature>
<dbReference type="InterPro" id="IPR001789">
    <property type="entry name" value="Sig_transdc_resp-reg_receiver"/>
</dbReference>
<feature type="transmembrane region" description="Helical" evidence="19">
    <location>
        <begin position="305"/>
        <end position="327"/>
    </location>
</feature>
<dbReference type="InterPro" id="IPR036641">
    <property type="entry name" value="HPT_dom_sf"/>
</dbReference>
<dbReference type="AlphaFoldDB" id="R8B1R4"/>
<evidence type="ECO:0000256" key="17">
    <source>
        <dbReference type="PROSITE-ProRule" id="PRU00110"/>
    </source>
</evidence>
<dbReference type="PROSITE" id="PS50112">
    <property type="entry name" value="PAS"/>
    <property type="match status" value="1"/>
</dbReference>
<dbReference type="SMART" id="SM00091">
    <property type="entry name" value="PAS"/>
    <property type="match status" value="2"/>
</dbReference>
<evidence type="ECO:0000259" key="21">
    <source>
        <dbReference type="PROSITE" id="PS50110"/>
    </source>
</evidence>
<dbReference type="InterPro" id="IPR004358">
    <property type="entry name" value="Sig_transdc_His_kin-like_C"/>
</dbReference>
<evidence type="ECO:0000256" key="4">
    <source>
        <dbReference type="ARBA" id="ARBA00022475"/>
    </source>
</evidence>
<evidence type="ECO:0000259" key="23">
    <source>
        <dbReference type="PROSITE" id="PS50113"/>
    </source>
</evidence>
<dbReference type="PROSITE" id="PS50885">
    <property type="entry name" value="HAMP"/>
    <property type="match status" value="1"/>
</dbReference>
<dbReference type="Gene3D" id="3.30.450.20">
    <property type="entry name" value="PAS domain"/>
    <property type="match status" value="2"/>
</dbReference>
<evidence type="ECO:0000259" key="22">
    <source>
        <dbReference type="PROSITE" id="PS50112"/>
    </source>
</evidence>
<evidence type="ECO:0000259" key="20">
    <source>
        <dbReference type="PROSITE" id="PS50109"/>
    </source>
</evidence>
<keyword evidence="13" id="KW-0902">Two-component regulatory system</keyword>
<dbReference type="Gene3D" id="1.20.120.160">
    <property type="entry name" value="HPT domain"/>
    <property type="match status" value="1"/>
</dbReference>
<evidence type="ECO:0000256" key="14">
    <source>
        <dbReference type="ARBA" id="ARBA00023136"/>
    </source>
</evidence>
<dbReference type="SUPFAM" id="SSF158472">
    <property type="entry name" value="HAMP domain-like"/>
    <property type="match status" value="1"/>
</dbReference>
<dbReference type="Pfam" id="PF01627">
    <property type="entry name" value="Hpt"/>
    <property type="match status" value="1"/>
</dbReference>
<dbReference type="GO" id="GO:0006355">
    <property type="term" value="P:regulation of DNA-templated transcription"/>
    <property type="evidence" value="ECO:0007669"/>
    <property type="project" value="InterPro"/>
</dbReference>
<keyword evidence="12 19" id="KW-1133">Transmembrane helix</keyword>
<dbReference type="Gene3D" id="3.40.50.2300">
    <property type="match status" value="1"/>
</dbReference>
<evidence type="ECO:0000256" key="8">
    <source>
        <dbReference type="ARBA" id="ARBA00022692"/>
    </source>
</evidence>
<dbReference type="InterPro" id="IPR035965">
    <property type="entry name" value="PAS-like_dom_sf"/>
</dbReference>
<dbReference type="InterPro" id="IPR000014">
    <property type="entry name" value="PAS"/>
</dbReference>
<comment type="function">
    <text evidence="15">Putative oxygen sensor; modulates the activity of FixJ, a transcriptional activator of nitrogen fixation fixK gene. FixL probably acts as a kinase that phosphorylates FixJ.</text>
</comment>
<dbReference type="CDD" id="cd00082">
    <property type="entry name" value="HisKA"/>
    <property type="match status" value="1"/>
</dbReference>
<evidence type="ECO:0000256" key="2">
    <source>
        <dbReference type="ARBA" id="ARBA00004429"/>
    </source>
</evidence>
<dbReference type="Pfam" id="PF00072">
    <property type="entry name" value="Response_reg"/>
    <property type="match status" value="1"/>
</dbReference>
<dbReference type="PROSITE" id="PS50894">
    <property type="entry name" value="HPT"/>
    <property type="match status" value="1"/>
</dbReference>
<evidence type="ECO:0000256" key="10">
    <source>
        <dbReference type="ARBA" id="ARBA00022777"/>
    </source>
</evidence>
<feature type="modified residue" description="4-aspartylphosphate" evidence="18">
    <location>
        <position position="939"/>
    </location>
</feature>
<evidence type="ECO:0000313" key="27">
    <source>
        <dbReference type="Proteomes" id="UP000016540"/>
    </source>
</evidence>
<dbReference type="Pfam" id="PF00672">
    <property type="entry name" value="HAMP"/>
    <property type="match status" value="1"/>
</dbReference>
<dbReference type="GO" id="GO:0005886">
    <property type="term" value="C:plasma membrane"/>
    <property type="evidence" value="ECO:0007669"/>
    <property type="project" value="UniProtKB-SubCell"/>
</dbReference>
<dbReference type="HOGENOM" id="CLU_266767_0_0_6"/>
<keyword evidence="6 18" id="KW-0597">Phosphoprotein</keyword>
<dbReference type="Pfam" id="PF00512">
    <property type="entry name" value="HisKA"/>
    <property type="match status" value="1"/>
</dbReference>
<comment type="catalytic activity">
    <reaction evidence="1">
        <text>ATP + protein L-histidine = ADP + protein N-phospho-L-histidine.</text>
        <dbReference type="EC" id="2.7.13.3"/>
    </reaction>
</comment>
<dbReference type="SUPFAM" id="SSF55785">
    <property type="entry name" value="PYP-like sensor domain (PAS domain)"/>
    <property type="match status" value="2"/>
</dbReference>
<keyword evidence="27" id="KW-1185">Reference proteome</keyword>
<feature type="domain" description="PAC" evidence="23">
    <location>
        <begin position="579"/>
        <end position="629"/>
    </location>
</feature>
<dbReference type="NCBIfam" id="TIGR00229">
    <property type="entry name" value="sensory_box"/>
    <property type="match status" value="2"/>
</dbReference>
<evidence type="ECO:0000256" key="5">
    <source>
        <dbReference type="ARBA" id="ARBA00022519"/>
    </source>
</evidence>
<evidence type="ECO:0000259" key="25">
    <source>
        <dbReference type="PROSITE" id="PS50894"/>
    </source>
</evidence>
<feature type="domain" description="Response regulatory" evidence="21">
    <location>
        <begin position="890"/>
        <end position="1007"/>
    </location>
</feature>
<dbReference type="CDD" id="cd17546">
    <property type="entry name" value="REC_hyHK_CKI1_RcsC-like"/>
    <property type="match status" value="1"/>
</dbReference>
<evidence type="ECO:0000256" key="15">
    <source>
        <dbReference type="ARBA" id="ARBA00059827"/>
    </source>
</evidence>
<comment type="subcellular location">
    <subcellularLocation>
        <location evidence="2">Cell inner membrane</location>
        <topology evidence="2">Multi-pass membrane protein</topology>
    </subcellularLocation>
</comment>
<dbReference type="SUPFAM" id="SSF55874">
    <property type="entry name" value="ATPase domain of HSP90 chaperone/DNA topoisomerase II/histidine kinase"/>
    <property type="match status" value="1"/>
</dbReference>
<evidence type="ECO:0000256" key="13">
    <source>
        <dbReference type="ARBA" id="ARBA00023012"/>
    </source>
</evidence>
<dbReference type="InterPro" id="IPR003661">
    <property type="entry name" value="HisK_dim/P_dom"/>
</dbReference>
<dbReference type="CDD" id="cd00130">
    <property type="entry name" value="PAS"/>
    <property type="match status" value="1"/>
</dbReference>
<dbReference type="SMART" id="SM00388">
    <property type="entry name" value="HisKA"/>
    <property type="match status" value="1"/>
</dbReference>
<evidence type="ECO:0000256" key="1">
    <source>
        <dbReference type="ARBA" id="ARBA00000085"/>
    </source>
</evidence>
<dbReference type="CDD" id="cd16922">
    <property type="entry name" value="HATPase_EvgS-ArcB-TorS-like"/>
    <property type="match status" value="1"/>
</dbReference>
<accession>R8B1R4</accession>
<keyword evidence="11" id="KW-0067">ATP-binding</keyword>
<evidence type="ECO:0000256" key="3">
    <source>
        <dbReference type="ARBA" id="ARBA00012438"/>
    </source>
</evidence>
<keyword evidence="7" id="KW-0808">Transferase</keyword>
<dbReference type="PANTHER" id="PTHR43047:SF64">
    <property type="entry name" value="HISTIDINE KINASE CONTAINING CHEY-HOMOLOGOUS RECEIVER DOMAIN AND PAS DOMAIN-RELATED"/>
    <property type="match status" value="1"/>
</dbReference>
<dbReference type="SMART" id="SM00448">
    <property type="entry name" value="REC"/>
    <property type="match status" value="1"/>
</dbReference>
<comment type="caution">
    <text evidence="26">The sequence shown here is derived from an EMBL/GenBank/DDBJ whole genome shotgun (WGS) entry which is preliminary data.</text>
</comment>
<dbReference type="InterPro" id="IPR005467">
    <property type="entry name" value="His_kinase_dom"/>
</dbReference>
<dbReference type="InterPro" id="IPR003660">
    <property type="entry name" value="HAMP_dom"/>
</dbReference>
<dbReference type="Pfam" id="PF02518">
    <property type="entry name" value="HATPase_c"/>
    <property type="match status" value="1"/>
</dbReference>
<evidence type="ECO:0000256" key="18">
    <source>
        <dbReference type="PROSITE-ProRule" id="PRU00169"/>
    </source>
</evidence>
<dbReference type="InterPro" id="IPR008207">
    <property type="entry name" value="Sig_transdc_His_kin_Hpt_dom"/>
</dbReference>
<dbReference type="InterPro" id="IPR036890">
    <property type="entry name" value="HATPase_C_sf"/>
</dbReference>
<evidence type="ECO:0000256" key="11">
    <source>
        <dbReference type="ARBA" id="ARBA00022840"/>
    </source>
</evidence>
<keyword evidence="14 19" id="KW-0472">Membrane</keyword>
<dbReference type="PROSITE" id="PS50110">
    <property type="entry name" value="RESPONSE_REGULATORY"/>
    <property type="match status" value="1"/>
</dbReference>
<dbReference type="Gene3D" id="3.30.565.10">
    <property type="entry name" value="Histidine kinase-like ATPase, C-terminal domain"/>
    <property type="match status" value="1"/>
</dbReference>
<dbReference type="CDD" id="cd06225">
    <property type="entry name" value="HAMP"/>
    <property type="match status" value="1"/>
</dbReference>
<dbReference type="InterPro" id="IPR013767">
    <property type="entry name" value="PAS_fold"/>
</dbReference>
<dbReference type="EMBL" id="ASAD01000010">
    <property type="protein sequence ID" value="EON92512.1"/>
    <property type="molecule type" value="Genomic_DNA"/>
</dbReference>
<keyword evidence="8 19" id="KW-0812">Transmembrane</keyword>
<dbReference type="SUPFAM" id="SSF52172">
    <property type="entry name" value="CheY-like"/>
    <property type="match status" value="1"/>
</dbReference>
<name>R8B1R4_9GAMM</name>
<dbReference type="InterPro" id="IPR001610">
    <property type="entry name" value="PAC"/>
</dbReference>
<evidence type="ECO:0000313" key="26">
    <source>
        <dbReference type="EMBL" id="EON92512.1"/>
    </source>
</evidence>
<keyword evidence="9" id="KW-0547">Nucleotide-binding</keyword>